<keyword evidence="1" id="KW-0472">Membrane</keyword>
<dbReference type="RefSeq" id="WP_015818030.1">
    <property type="nucleotide sequence ID" value="NC_012997.1"/>
</dbReference>
<keyword evidence="1" id="KW-1133">Transmembrane helix</keyword>
<evidence type="ECO:0000256" key="1">
    <source>
        <dbReference type="SAM" id="Phobius"/>
    </source>
</evidence>
<dbReference type="EMBL" id="CP001614">
    <property type="protein sequence ID" value="ACR11918.1"/>
    <property type="molecule type" value="Genomic_DNA"/>
</dbReference>
<evidence type="ECO:0000313" key="3">
    <source>
        <dbReference type="Proteomes" id="UP000009080"/>
    </source>
</evidence>
<keyword evidence="1" id="KW-0812">Transmembrane</keyword>
<sequence length="88" mass="9504">MPKTQIKVDGLMVVSFAVIAGISVLWWNRKKIAQGLEDAADSVNPTSDQNLAYRAVNGIGDILDDGEDNGGFSLGTWIYDVTHSGESY</sequence>
<dbReference type="STRING" id="377629.TERTU_1442"/>
<dbReference type="AlphaFoldDB" id="C5BSP2"/>
<dbReference type="KEGG" id="ttu:TERTU_1442"/>
<evidence type="ECO:0000313" key="2">
    <source>
        <dbReference type="EMBL" id="ACR11918.1"/>
    </source>
</evidence>
<accession>C5BSP2</accession>
<feature type="transmembrane region" description="Helical" evidence="1">
    <location>
        <begin position="6"/>
        <end position="27"/>
    </location>
</feature>
<gene>
    <name evidence="2" type="ordered locus">TERTU_1442</name>
</gene>
<keyword evidence="3" id="KW-1185">Reference proteome</keyword>
<name>C5BSP2_TERTT</name>
<reference evidence="2 3" key="1">
    <citation type="journal article" date="2009" name="PLoS ONE">
        <title>The complete genome of Teredinibacter turnerae T7901: an intracellular endosymbiont of marine wood-boring bivalves (shipworms).</title>
        <authorList>
            <person name="Yang J.C."/>
            <person name="Madupu R."/>
            <person name="Durkin A.S."/>
            <person name="Ekborg N.A."/>
            <person name="Pedamallu C.S."/>
            <person name="Hostetler J.B."/>
            <person name="Radune D."/>
            <person name="Toms B.S."/>
            <person name="Henrissat B."/>
            <person name="Coutinho P.M."/>
            <person name="Schwarz S."/>
            <person name="Field L."/>
            <person name="Trindade-Silva A.E."/>
            <person name="Soares C.A.G."/>
            <person name="Elshahawi S."/>
            <person name="Hanora A."/>
            <person name="Schmidt E.W."/>
            <person name="Haygood M.G."/>
            <person name="Posfai J."/>
            <person name="Benner J."/>
            <person name="Madinger C."/>
            <person name="Nove J."/>
            <person name="Anton B."/>
            <person name="Chaudhary K."/>
            <person name="Foster J."/>
            <person name="Holman A."/>
            <person name="Kumar S."/>
            <person name="Lessard P.A."/>
            <person name="Luyten Y.A."/>
            <person name="Slatko B."/>
            <person name="Wood N."/>
            <person name="Wu B."/>
            <person name="Teplitski M."/>
            <person name="Mougous J.D."/>
            <person name="Ward N."/>
            <person name="Eisen J.A."/>
            <person name="Badger J.H."/>
            <person name="Distel D.L."/>
        </authorList>
    </citation>
    <scope>NUCLEOTIDE SEQUENCE [LARGE SCALE GENOMIC DNA]</scope>
    <source>
        <strain evidence="3">ATCC 39867 / T7901</strain>
    </source>
</reference>
<proteinExistence type="predicted"/>
<dbReference type="HOGENOM" id="CLU_2467962_0_0_6"/>
<organism evidence="2 3">
    <name type="scientific">Teredinibacter turnerae (strain ATCC 39867 / T7901)</name>
    <dbReference type="NCBI Taxonomy" id="377629"/>
    <lineage>
        <taxon>Bacteria</taxon>
        <taxon>Pseudomonadati</taxon>
        <taxon>Pseudomonadota</taxon>
        <taxon>Gammaproteobacteria</taxon>
        <taxon>Cellvibrionales</taxon>
        <taxon>Cellvibrionaceae</taxon>
        <taxon>Teredinibacter</taxon>
    </lineage>
</organism>
<protein>
    <submittedName>
        <fullName evidence="2">Uncharacterized protein</fullName>
    </submittedName>
</protein>
<dbReference type="Proteomes" id="UP000009080">
    <property type="component" value="Chromosome"/>
</dbReference>